<evidence type="ECO:0000313" key="2">
    <source>
        <dbReference type="Proteomes" id="UP000324800"/>
    </source>
</evidence>
<dbReference type="OrthoDB" id="203724at2759"/>
<dbReference type="InterPro" id="IPR024420">
    <property type="entry name" value="TRAPP_III_complex_Trs85"/>
</dbReference>
<reference evidence="1 2" key="1">
    <citation type="submission" date="2019-03" db="EMBL/GenBank/DDBJ databases">
        <title>Single cell metagenomics reveals metabolic interactions within the superorganism composed of flagellate Streblomastix strix and complex community of Bacteroidetes bacteria on its surface.</title>
        <authorList>
            <person name="Treitli S.C."/>
            <person name="Kolisko M."/>
            <person name="Husnik F."/>
            <person name="Keeling P."/>
            <person name="Hampl V."/>
        </authorList>
    </citation>
    <scope>NUCLEOTIDE SEQUENCE [LARGE SCALE GENOMIC DNA]</scope>
    <source>
        <strain evidence="1">ST1C</strain>
    </source>
</reference>
<feature type="non-terminal residue" evidence="1">
    <location>
        <position position="1"/>
    </location>
</feature>
<dbReference type="PANTHER" id="PTHR12975">
    <property type="entry name" value="TRANSPORT PROTEIN TRAPP"/>
    <property type="match status" value="1"/>
</dbReference>
<dbReference type="PANTHER" id="PTHR12975:SF6">
    <property type="entry name" value="TRAFFICKING PROTEIN PARTICLE COMPLEX SUBUNIT 8"/>
    <property type="match status" value="1"/>
</dbReference>
<gene>
    <name evidence="1" type="ORF">EZS28_009083</name>
</gene>
<proteinExistence type="predicted"/>
<evidence type="ECO:0000313" key="1">
    <source>
        <dbReference type="EMBL" id="KAA6395389.1"/>
    </source>
</evidence>
<accession>A0A5J4WMA3</accession>
<protein>
    <submittedName>
        <fullName evidence="1">Uncharacterized protein</fullName>
    </submittedName>
</protein>
<dbReference type="AlphaFoldDB" id="A0A5J4WMA3"/>
<organism evidence="1 2">
    <name type="scientific">Streblomastix strix</name>
    <dbReference type="NCBI Taxonomy" id="222440"/>
    <lineage>
        <taxon>Eukaryota</taxon>
        <taxon>Metamonada</taxon>
        <taxon>Preaxostyla</taxon>
        <taxon>Oxymonadida</taxon>
        <taxon>Streblomastigidae</taxon>
        <taxon>Streblomastix</taxon>
    </lineage>
</organism>
<name>A0A5J4WMA3_9EUKA</name>
<dbReference type="Pfam" id="PF12739">
    <property type="entry name" value="TRAPPC-Trs85"/>
    <property type="match status" value="1"/>
</dbReference>
<dbReference type="GO" id="GO:1990072">
    <property type="term" value="C:TRAPPIII protein complex"/>
    <property type="evidence" value="ECO:0007669"/>
    <property type="project" value="TreeGrafter"/>
</dbReference>
<sequence>VLLVSSEQANEVCNKIGLSLLQLLTPFSLLKTKVEVQTPDGRPFQLTDFNVQFVTLNELQHLQNDIELDKALKDTLLDFHPQISDSGLIFRPEDIPQCTEFESLFSASQIGDKSPWFNEALIKLQRAALMQNFTTLFHPVAVVVAVSSQEKDIIGQLSQLYRRDKPPQCLQHKNSFSNCPVLALILHSEDILQEQVIEPNKSISIENKQDETGSNQSKEVIYHPLGTDDSSHVAHPLAPKQQMNQLNLLNDRSQHNNINLEKILNSAAQLTRNPQSVIQGDQFQDFLFPDINQSDGNKSFSTYKQVGIDRNTEINPPFDAVFGITLKTIIQNNNEEIQFAQIGDQTKSSLSCKTLKTVIGYNQTQNAQQNAPIPIQSVPVYNQLEIGAEVPQSFAKFPFLSKSVSPADNSKKPSVLSSPFSLTQTQSPTLKKEIKLTHVVPFLINENNKLRVQFTKVSKGFGFFTGQSSSSSNKKQNKYPEGTINISSQCEECKRIQQADIMFMLGGTNAALSLYKTLEKDLDEARLVNHAAFARVMVIKEDARHS</sequence>
<dbReference type="EMBL" id="SNRW01001697">
    <property type="protein sequence ID" value="KAA6395389.1"/>
    <property type="molecule type" value="Genomic_DNA"/>
</dbReference>
<comment type="caution">
    <text evidence="1">The sequence shown here is derived from an EMBL/GenBank/DDBJ whole genome shotgun (WGS) entry which is preliminary data.</text>
</comment>
<dbReference type="Proteomes" id="UP000324800">
    <property type="component" value="Unassembled WGS sequence"/>
</dbReference>